<dbReference type="GO" id="GO:0006355">
    <property type="term" value="P:regulation of DNA-templated transcription"/>
    <property type="evidence" value="ECO:0007669"/>
    <property type="project" value="InterPro"/>
</dbReference>
<proteinExistence type="predicted"/>
<reference evidence="1" key="1">
    <citation type="submission" date="2018-06" db="EMBL/GenBank/DDBJ databases">
        <authorList>
            <person name="Zhirakovskaya E."/>
        </authorList>
    </citation>
    <scope>NUCLEOTIDE SEQUENCE</scope>
</reference>
<dbReference type="PANTHER" id="PTHR40688:SF2">
    <property type="entry name" value="RIBBON-HELIX-HELIX PROTEIN COPG DOMAIN-CONTAINING PROTEIN"/>
    <property type="match status" value="1"/>
</dbReference>
<evidence type="ECO:0000313" key="1">
    <source>
        <dbReference type="EMBL" id="VAW98373.1"/>
    </source>
</evidence>
<dbReference type="SUPFAM" id="SSF47598">
    <property type="entry name" value="Ribbon-helix-helix"/>
    <property type="match status" value="1"/>
</dbReference>
<dbReference type="InterPro" id="IPR010985">
    <property type="entry name" value="Ribbon_hlx_hlx"/>
</dbReference>
<dbReference type="InterPro" id="IPR052991">
    <property type="entry name" value="Non-func_TypeII_TA_Antitoxin"/>
</dbReference>
<dbReference type="EMBL" id="UOFU01000145">
    <property type="protein sequence ID" value="VAW98373.1"/>
    <property type="molecule type" value="Genomic_DNA"/>
</dbReference>
<dbReference type="CDD" id="cd22233">
    <property type="entry name" value="RHH_CopAso-like"/>
    <property type="match status" value="1"/>
</dbReference>
<gene>
    <name evidence="1" type="ORF">MNBD_GAMMA20-893</name>
</gene>
<dbReference type="PANTHER" id="PTHR40688">
    <property type="match status" value="1"/>
</dbReference>
<name>A0A3B1AEQ7_9ZZZZ</name>
<dbReference type="AlphaFoldDB" id="A0A3B1AEQ7"/>
<sequence>MSVTSVRLQPDIEKPLEILSKKLDRSRNYLINQAIREFLARQSVSEERWSDTLEALDSVKKGAVVDEAEVVEWLKSWGSDNEKPAPKI</sequence>
<accession>A0A3B1AEQ7</accession>
<protein>
    <submittedName>
        <fullName evidence="1">Uncharacterized protein</fullName>
    </submittedName>
</protein>
<organism evidence="1">
    <name type="scientific">hydrothermal vent metagenome</name>
    <dbReference type="NCBI Taxonomy" id="652676"/>
    <lineage>
        <taxon>unclassified sequences</taxon>
        <taxon>metagenomes</taxon>
        <taxon>ecological metagenomes</taxon>
    </lineage>
</organism>